<feature type="non-terminal residue" evidence="1">
    <location>
        <position position="140"/>
    </location>
</feature>
<gene>
    <name evidence="1" type="ORF">S06H3_58029</name>
</gene>
<dbReference type="AlphaFoldDB" id="X1R7T1"/>
<evidence type="ECO:0000313" key="1">
    <source>
        <dbReference type="EMBL" id="GAI51669.1"/>
    </source>
</evidence>
<proteinExistence type="predicted"/>
<organism evidence="1">
    <name type="scientific">marine sediment metagenome</name>
    <dbReference type="NCBI Taxonomy" id="412755"/>
    <lineage>
        <taxon>unclassified sequences</taxon>
        <taxon>metagenomes</taxon>
        <taxon>ecological metagenomes</taxon>
    </lineage>
</organism>
<name>X1R7T1_9ZZZZ</name>
<dbReference type="EMBL" id="BARV01037525">
    <property type="protein sequence ID" value="GAI51669.1"/>
    <property type="molecule type" value="Genomic_DNA"/>
</dbReference>
<comment type="caution">
    <text evidence="1">The sequence shown here is derived from an EMBL/GenBank/DDBJ whole genome shotgun (WGS) entry which is preliminary data.</text>
</comment>
<reference evidence="1" key="1">
    <citation type="journal article" date="2014" name="Front. Microbiol.">
        <title>High frequency of phylogenetically diverse reductive dehalogenase-homologous genes in deep subseafloor sedimentary metagenomes.</title>
        <authorList>
            <person name="Kawai M."/>
            <person name="Futagami T."/>
            <person name="Toyoda A."/>
            <person name="Takaki Y."/>
            <person name="Nishi S."/>
            <person name="Hori S."/>
            <person name="Arai W."/>
            <person name="Tsubouchi T."/>
            <person name="Morono Y."/>
            <person name="Uchiyama I."/>
            <person name="Ito T."/>
            <person name="Fujiyama A."/>
            <person name="Inagaki F."/>
            <person name="Takami H."/>
        </authorList>
    </citation>
    <scope>NUCLEOTIDE SEQUENCE</scope>
    <source>
        <strain evidence="1">Expedition CK06-06</strain>
    </source>
</reference>
<protein>
    <submittedName>
        <fullName evidence="1">Uncharacterized protein</fullName>
    </submittedName>
</protein>
<sequence>MAAKLIKYPELSTPIQTRLYERYEKQMKRLKSNESYLKNALSIAPLQMEYGTNDPRPYRIDIAILNPEEIRLIDNWQFQKRGKYLNPLVGIEIGTEKTGMGKISNTHLRNDESKLKNCRQGYILIVLRDTNVCGKQTKSY</sequence>
<accession>X1R7T1</accession>